<keyword evidence="1" id="KW-0812">Transmembrane</keyword>
<proteinExistence type="predicted"/>
<dbReference type="InterPro" id="IPR012902">
    <property type="entry name" value="N_methyl_site"/>
</dbReference>
<dbReference type="Proteomes" id="UP000034954">
    <property type="component" value="Unassembled WGS sequence"/>
</dbReference>
<feature type="transmembrane region" description="Helical" evidence="1">
    <location>
        <begin position="12"/>
        <end position="35"/>
    </location>
</feature>
<dbReference type="AlphaFoldDB" id="A0A0M2UYD3"/>
<accession>A0A0M2UYD3</accession>
<evidence type="ECO:0008006" key="4">
    <source>
        <dbReference type="Google" id="ProtNLM"/>
    </source>
</evidence>
<sequence length="197" mass="21629">MSYQGKNNAQGFTLIELVVGLAICLILMGVAVGIFNTQRKSYIMQEQVIEMQQNVRIAIDMMVREIRMAGYDPSNSGFVGIGNHTATLLQILADHDGNGTTDAGNEDITYCYYNANDATYPREIKRQTGGGTFQPLAENIEECNFLYYDGNGIATTTASSIRQIRVTVTGRTAKADLNFGYRYGTLTSLLTPENLGL</sequence>
<dbReference type="InterPro" id="IPR045584">
    <property type="entry name" value="Pilin-like"/>
</dbReference>
<dbReference type="Gene3D" id="3.30.700.10">
    <property type="entry name" value="Glycoprotein, Type 4 Pilin"/>
    <property type="match status" value="1"/>
</dbReference>
<reference evidence="2 3" key="1">
    <citation type="journal article" date="2013" name="BMC Microbiol.">
        <title>Identification of the type II cytochrome c maturation pathway in anammox bacteria by comparative genomics.</title>
        <authorList>
            <person name="Ferousi C."/>
            <person name="Speth D.R."/>
            <person name="Reimann J."/>
            <person name="Op den Camp H.J."/>
            <person name="Allen J.W."/>
            <person name="Keltjens J.T."/>
            <person name="Jetten M.S."/>
        </authorList>
    </citation>
    <scope>NUCLEOTIDE SEQUENCE [LARGE SCALE GENOMIC DNA]</scope>
    <source>
        <strain evidence="2">RU1</strain>
    </source>
</reference>
<evidence type="ECO:0000256" key="1">
    <source>
        <dbReference type="SAM" id="Phobius"/>
    </source>
</evidence>
<keyword evidence="3" id="KW-1185">Reference proteome</keyword>
<name>A0A0M2UYD3_9BACT</name>
<dbReference type="SUPFAM" id="SSF54523">
    <property type="entry name" value="Pili subunits"/>
    <property type="match status" value="1"/>
</dbReference>
<keyword evidence="1" id="KW-1133">Transmembrane helix</keyword>
<dbReference type="NCBIfam" id="TIGR02532">
    <property type="entry name" value="IV_pilin_GFxxxE"/>
    <property type="match status" value="1"/>
</dbReference>
<evidence type="ECO:0000313" key="2">
    <source>
        <dbReference type="EMBL" id="KKO19981.1"/>
    </source>
</evidence>
<evidence type="ECO:0000313" key="3">
    <source>
        <dbReference type="Proteomes" id="UP000034954"/>
    </source>
</evidence>
<protein>
    <recommendedName>
        <fullName evidence="4">Prepilin-type N-terminal cleavage/methylation domain-containing protein</fullName>
    </recommendedName>
</protein>
<organism evidence="2 3">
    <name type="scientific">Candidatus Brocadia fulgida</name>
    <dbReference type="NCBI Taxonomy" id="380242"/>
    <lineage>
        <taxon>Bacteria</taxon>
        <taxon>Pseudomonadati</taxon>
        <taxon>Planctomycetota</taxon>
        <taxon>Candidatus Brocadiia</taxon>
        <taxon>Candidatus Brocadiales</taxon>
        <taxon>Candidatus Brocadiaceae</taxon>
        <taxon>Candidatus Brocadia</taxon>
    </lineage>
</organism>
<dbReference type="Pfam" id="PF07963">
    <property type="entry name" value="N_methyl"/>
    <property type="match status" value="1"/>
</dbReference>
<gene>
    <name evidence="2" type="ORF">BROFUL_01250</name>
</gene>
<keyword evidence="1" id="KW-0472">Membrane</keyword>
<dbReference type="EMBL" id="LAQJ01000136">
    <property type="protein sequence ID" value="KKO19981.1"/>
    <property type="molecule type" value="Genomic_DNA"/>
</dbReference>
<comment type="caution">
    <text evidence="2">The sequence shown here is derived from an EMBL/GenBank/DDBJ whole genome shotgun (WGS) entry which is preliminary data.</text>
</comment>